<feature type="chain" id="PRO_5041960326" evidence="1">
    <location>
        <begin position="20"/>
        <end position="113"/>
    </location>
</feature>
<proteinExistence type="predicted"/>
<organism evidence="2 3">
    <name type="scientific">Mycena pura</name>
    <dbReference type="NCBI Taxonomy" id="153505"/>
    <lineage>
        <taxon>Eukaryota</taxon>
        <taxon>Fungi</taxon>
        <taxon>Dikarya</taxon>
        <taxon>Basidiomycota</taxon>
        <taxon>Agaricomycotina</taxon>
        <taxon>Agaricomycetes</taxon>
        <taxon>Agaricomycetidae</taxon>
        <taxon>Agaricales</taxon>
        <taxon>Marasmiineae</taxon>
        <taxon>Mycenaceae</taxon>
        <taxon>Mycena</taxon>
    </lineage>
</organism>
<dbReference type="AlphaFoldDB" id="A0AAD6V8Z4"/>
<evidence type="ECO:0000256" key="1">
    <source>
        <dbReference type="SAM" id="SignalP"/>
    </source>
</evidence>
<dbReference type="Proteomes" id="UP001219525">
    <property type="component" value="Unassembled WGS sequence"/>
</dbReference>
<feature type="signal peptide" evidence="1">
    <location>
        <begin position="1"/>
        <end position="19"/>
    </location>
</feature>
<comment type="caution">
    <text evidence="2">The sequence shown here is derived from an EMBL/GenBank/DDBJ whole genome shotgun (WGS) entry which is preliminary data.</text>
</comment>
<evidence type="ECO:0000313" key="2">
    <source>
        <dbReference type="EMBL" id="KAJ7203149.1"/>
    </source>
</evidence>
<reference evidence="2" key="1">
    <citation type="submission" date="2023-03" db="EMBL/GenBank/DDBJ databases">
        <title>Massive genome expansion in bonnet fungi (Mycena s.s.) driven by repeated elements and novel gene families across ecological guilds.</title>
        <authorList>
            <consortium name="Lawrence Berkeley National Laboratory"/>
            <person name="Harder C.B."/>
            <person name="Miyauchi S."/>
            <person name="Viragh M."/>
            <person name="Kuo A."/>
            <person name="Thoen E."/>
            <person name="Andreopoulos B."/>
            <person name="Lu D."/>
            <person name="Skrede I."/>
            <person name="Drula E."/>
            <person name="Henrissat B."/>
            <person name="Morin E."/>
            <person name="Kohler A."/>
            <person name="Barry K."/>
            <person name="LaButti K."/>
            <person name="Morin E."/>
            <person name="Salamov A."/>
            <person name="Lipzen A."/>
            <person name="Mereny Z."/>
            <person name="Hegedus B."/>
            <person name="Baldrian P."/>
            <person name="Stursova M."/>
            <person name="Weitz H."/>
            <person name="Taylor A."/>
            <person name="Grigoriev I.V."/>
            <person name="Nagy L.G."/>
            <person name="Martin F."/>
            <person name="Kauserud H."/>
        </authorList>
    </citation>
    <scope>NUCLEOTIDE SEQUENCE</scope>
    <source>
        <strain evidence="2">9144</strain>
    </source>
</reference>
<keyword evidence="3" id="KW-1185">Reference proteome</keyword>
<dbReference type="EMBL" id="JARJCW010000052">
    <property type="protein sequence ID" value="KAJ7203149.1"/>
    <property type="molecule type" value="Genomic_DNA"/>
</dbReference>
<gene>
    <name evidence="2" type="ORF">GGX14DRAFT_570410</name>
</gene>
<accession>A0AAD6V8Z4</accession>
<evidence type="ECO:0000313" key="3">
    <source>
        <dbReference type="Proteomes" id="UP001219525"/>
    </source>
</evidence>
<keyword evidence="1" id="KW-0732">Signal</keyword>
<protein>
    <submittedName>
        <fullName evidence="2">Uncharacterized protein</fullName>
    </submittedName>
</protein>
<sequence length="113" mass="12177">MRFTTVIVGVFALLTTALANPVSKPAGVERFVPPNCPTPPCIPDGATSLHANELRVQTPLEDLCGTYRMHVYAAAAVQELSMCARSSVAVGQAPQRLQYSAFRLFRRGRSGNS</sequence>
<name>A0AAD6V8Z4_9AGAR</name>